<evidence type="ECO:0000313" key="6">
    <source>
        <dbReference type="Proteomes" id="UP000069697"/>
    </source>
</evidence>
<feature type="compositionally biased region" description="Polar residues" evidence="3">
    <location>
        <begin position="222"/>
        <end position="244"/>
    </location>
</feature>
<dbReference type="Pfam" id="PF13490">
    <property type="entry name" value="zf-HC2"/>
    <property type="match status" value="1"/>
</dbReference>
<comment type="similarity">
    <text evidence="1">Belongs to the zinc-associated anti-sigma factor (ZAS) superfamily. Anti-sigma-W factor family.</text>
</comment>
<proteinExistence type="inferred from homology"/>
<evidence type="ECO:0000256" key="1">
    <source>
        <dbReference type="ARBA" id="ARBA00024353"/>
    </source>
</evidence>
<accession>A0A100VNK4</accession>
<dbReference type="EMBL" id="BCNV01000001">
    <property type="protein sequence ID" value="GAS83139.1"/>
    <property type="molecule type" value="Genomic_DNA"/>
</dbReference>
<feature type="compositionally biased region" description="Acidic residues" evidence="3">
    <location>
        <begin position="279"/>
        <end position="290"/>
    </location>
</feature>
<dbReference type="AlphaFoldDB" id="A0A100VNK4"/>
<name>A0A100VNK4_PAEAM</name>
<feature type="compositionally biased region" description="Low complexity" evidence="3">
    <location>
        <begin position="313"/>
        <end position="327"/>
    </location>
</feature>
<feature type="region of interest" description="Disordered" evidence="3">
    <location>
        <begin position="408"/>
        <end position="428"/>
    </location>
</feature>
<feature type="domain" description="Putative zinc-finger" evidence="4">
    <location>
        <begin position="3"/>
        <end position="37"/>
    </location>
</feature>
<evidence type="ECO:0000259" key="4">
    <source>
        <dbReference type="Pfam" id="PF13490"/>
    </source>
</evidence>
<feature type="compositionally biased region" description="Polar residues" evidence="3">
    <location>
        <begin position="170"/>
        <end position="198"/>
    </location>
</feature>
<feature type="compositionally biased region" description="Polar residues" evidence="3">
    <location>
        <begin position="411"/>
        <end position="428"/>
    </location>
</feature>
<feature type="region of interest" description="Disordered" evidence="3">
    <location>
        <begin position="170"/>
        <end position="353"/>
    </location>
</feature>
<evidence type="ECO:0000313" key="5">
    <source>
        <dbReference type="EMBL" id="GAS83139.1"/>
    </source>
</evidence>
<evidence type="ECO:0000256" key="2">
    <source>
        <dbReference type="ARBA" id="ARBA00024438"/>
    </source>
</evidence>
<protein>
    <recommendedName>
        <fullName evidence="2">Anti-sigma-W factor RsiW</fullName>
    </recommendedName>
</protein>
<comment type="caution">
    <text evidence="5">The sequence shown here is derived from an EMBL/GenBank/DDBJ whole genome shotgun (WGS) entry which is preliminary data.</text>
</comment>
<dbReference type="RefSeq" id="WP_062835530.1">
    <property type="nucleotide sequence ID" value="NZ_BCNV01000001.1"/>
</dbReference>
<reference evidence="5 6" key="1">
    <citation type="journal article" date="2016" name="Genome Announc.">
        <title>Draft Genome Sequence of Paenibacillus amylolyticus Heshi-A3, Isolated from Fermented Rice Bran in a Japanese Fermented Seafood Dish.</title>
        <authorList>
            <person name="Akuzawa S."/>
            <person name="Nagaoka J."/>
            <person name="Kanekatsu M."/>
            <person name="Kubota E."/>
            <person name="Ohtake R."/>
            <person name="Suzuki T."/>
            <person name="Kanesaki Y."/>
        </authorList>
    </citation>
    <scope>NUCLEOTIDE SEQUENCE [LARGE SCALE GENOMIC DNA]</scope>
    <source>
        <strain evidence="5 6">Heshi-A3</strain>
    </source>
</reference>
<dbReference type="Proteomes" id="UP000069697">
    <property type="component" value="Unassembled WGS sequence"/>
</dbReference>
<feature type="compositionally biased region" description="Low complexity" evidence="3">
    <location>
        <begin position="245"/>
        <end position="256"/>
    </location>
</feature>
<sequence>MKCEEVVEWMHRYLDHDLGEAETAQMLQHVAKCPECAENFSLLRALSRELEELPQVSPKFSLVDAIMPQLDAIDEARREQSSTIQEMNPVPAAFENLQRSSERKTKQKQKWLNSMAGRMSMGAAAAAVVLGFAIWGYEPEQIENADSMLLSSGATQESGNVDQNALSKNIENYDPSTSSQPSSNDVFVDDSNASSSEGDNLGSETMPEENGGDQVQEPEVQTDPTPQQPATESTPAPNKGTQDNSSSSPSTDSQKSQGQSQDAEQRNQESGSAPTSSTDGEEDGTTEPENGDAKSFASQDTAPNTNEDAPVEGNAATDSGTGADTSGGNKGLAGPDQGMATTAAPKEWNSPDGSYVVMLLGDQISIYSKPANEPDVLNLVEQRSIEGTLKSASWSKDGTLFNYETDKDGTTAKNSFNVTSVSGGASAK</sequence>
<organism evidence="5 6">
    <name type="scientific">Paenibacillus amylolyticus</name>
    <dbReference type="NCBI Taxonomy" id="1451"/>
    <lineage>
        <taxon>Bacteria</taxon>
        <taxon>Bacillati</taxon>
        <taxon>Bacillota</taxon>
        <taxon>Bacilli</taxon>
        <taxon>Bacillales</taxon>
        <taxon>Paenibacillaceae</taxon>
        <taxon>Paenibacillus</taxon>
    </lineage>
</organism>
<dbReference type="Gene3D" id="1.10.10.1320">
    <property type="entry name" value="Anti-sigma factor, zinc-finger domain"/>
    <property type="match status" value="1"/>
</dbReference>
<reference evidence="6" key="2">
    <citation type="submission" date="2016-01" db="EMBL/GenBank/DDBJ databases">
        <title>Draft Genome Sequence of Paenibacillus amylolyticus Heshi-A3 that Was Isolated from Fermented Rice Bran with Aging Salted Mackerel, Which Was Named Heshiko as Traditional Fermented Seafood in Japan.</title>
        <authorList>
            <person name="Akuzawa S."/>
            <person name="Nakagawa J."/>
            <person name="Kanekatsu T."/>
            <person name="Kubota E."/>
            <person name="Ohtake R."/>
            <person name="Suzuki T."/>
            <person name="Kanesaki Y."/>
        </authorList>
    </citation>
    <scope>NUCLEOTIDE SEQUENCE [LARGE SCALE GENOMIC DNA]</scope>
    <source>
        <strain evidence="6">Heshi-A3</strain>
    </source>
</reference>
<evidence type="ECO:0000256" key="3">
    <source>
        <dbReference type="SAM" id="MobiDB-lite"/>
    </source>
</evidence>
<keyword evidence="5" id="KW-0472">Membrane</keyword>
<keyword evidence="5" id="KW-0812">Transmembrane</keyword>
<feature type="compositionally biased region" description="Polar residues" evidence="3">
    <location>
        <begin position="296"/>
        <end position="307"/>
    </location>
</feature>
<gene>
    <name evidence="5" type="ORF">PAHA3_3217</name>
</gene>
<dbReference type="InterPro" id="IPR041916">
    <property type="entry name" value="Anti_sigma_zinc_sf"/>
</dbReference>
<dbReference type="InterPro" id="IPR027383">
    <property type="entry name" value="Znf_put"/>
</dbReference>
<feature type="compositionally biased region" description="Polar residues" evidence="3">
    <location>
        <begin position="257"/>
        <end position="277"/>
    </location>
</feature>